<gene>
    <name evidence="1" type="ORF">J2X04_002871</name>
</gene>
<sequence length="93" mass="10254">MLISLYSGMASWVVVPQRVRPTQAAAIHGPLIFEGTIHSHLLSPHIWTRIWSEWERHPFASLSEDLGLVLLGACLDRYGTLAPPFSGPHATAI</sequence>
<accession>A0ABU1VT13</accession>
<dbReference type="EMBL" id="JAVDVW010000002">
    <property type="protein sequence ID" value="MDR7100490.1"/>
    <property type="molecule type" value="Genomic_DNA"/>
</dbReference>
<reference evidence="1 2" key="1">
    <citation type="submission" date="2023-07" db="EMBL/GenBank/DDBJ databases">
        <title>Sorghum-associated microbial communities from plants grown in Nebraska, USA.</title>
        <authorList>
            <person name="Schachtman D."/>
        </authorList>
    </citation>
    <scope>NUCLEOTIDE SEQUENCE [LARGE SCALE GENOMIC DNA]</scope>
    <source>
        <strain evidence="1 2">BE187</strain>
    </source>
</reference>
<comment type="caution">
    <text evidence="1">The sequence shown here is derived from an EMBL/GenBank/DDBJ whole genome shotgun (WGS) entry which is preliminary data.</text>
</comment>
<dbReference type="Proteomes" id="UP001267878">
    <property type="component" value="Unassembled WGS sequence"/>
</dbReference>
<evidence type="ECO:0000313" key="1">
    <source>
        <dbReference type="EMBL" id="MDR7100490.1"/>
    </source>
</evidence>
<protein>
    <submittedName>
        <fullName evidence="1">Uncharacterized protein</fullName>
    </submittedName>
</protein>
<evidence type="ECO:0000313" key="2">
    <source>
        <dbReference type="Proteomes" id="UP001267878"/>
    </source>
</evidence>
<name>A0ABU1VT13_9GAMM</name>
<dbReference type="RefSeq" id="WP_310055296.1">
    <property type="nucleotide sequence ID" value="NZ_JAVDVW010000002.1"/>
</dbReference>
<organism evidence="1 2">
    <name type="scientific">Agrilutibacter niabensis</name>
    <dbReference type="NCBI Taxonomy" id="380628"/>
    <lineage>
        <taxon>Bacteria</taxon>
        <taxon>Pseudomonadati</taxon>
        <taxon>Pseudomonadota</taxon>
        <taxon>Gammaproteobacteria</taxon>
        <taxon>Lysobacterales</taxon>
        <taxon>Lysobacteraceae</taxon>
        <taxon>Agrilutibacter</taxon>
    </lineage>
</organism>
<proteinExistence type="predicted"/>
<keyword evidence="2" id="KW-1185">Reference proteome</keyword>